<protein>
    <submittedName>
        <fullName evidence="2">Uncharacterized protein</fullName>
    </submittedName>
</protein>
<dbReference type="KEGG" id="vg:80554613"/>
<feature type="region of interest" description="Disordered" evidence="1">
    <location>
        <begin position="187"/>
        <end position="207"/>
    </location>
</feature>
<reference evidence="2" key="1">
    <citation type="journal article" date="2022" name="Arch. Virol.">
        <title>Molecular characterization of a novel alternavirus infecting the entomopathogenic fungus Cordyceps chanhua.</title>
        <authorList>
            <person name="Zhang Y."/>
            <person name="Shi N."/>
            <person name="Wang P."/>
            <person name="Zhu Q."/>
            <person name="Yang G."/>
            <person name="Huang B."/>
        </authorList>
    </citation>
    <scope>NUCLEOTIDE SEQUENCE</scope>
</reference>
<dbReference type="RefSeq" id="YP_010840907.1">
    <property type="nucleotide sequence ID" value="NC_079115.1"/>
</dbReference>
<evidence type="ECO:0000256" key="1">
    <source>
        <dbReference type="SAM" id="MobiDB-lite"/>
    </source>
</evidence>
<evidence type="ECO:0000313" key="2">
    <source>
        <dbReference type="EMBL" id="UPH33985.1"/>
    </source>
</evidence>
<sequence length="831" mass="90722">MSIFNVLVDVNSGRPDALALEECHSYRVQVGRDQFTSGAGWSFVISPSNPGDDGVEEADMRPVAGMLYSGMGAFAGWYKINGRFSARVNRMMVFVHRFVGDAAGVTAGQVPVRVTLKRDERSRCEFTTNVPLGLAFPGSFDYTFVETAVEDFCLPHDPPVHPTPCTEGVPGDVVLHSDEVLGDVASSVSGFPTGGESPRIGSEMPAPLRNIPAPPDLGRYADAAIARPSSGNAKLKWLAGMFGSLVDVGWGDVLVGGDHPGTFARALADAGHDVTGVDPRNTRSVRRANATFGSGLYEAVPGRLSVNTALEDWGAAWGGVFMDIGVSENSAESDTAVNLGLVDAFLGAGVPIGMGKARSAPRVPGVWTILDNPGWEVRGCETYLLRGTSHDPPTGSFALGAVRVDDSAPDLAVKVYDDYWVDLCKLFFSLGDDGWFRVPYGSWYHFVNLRTLVFAKRRNETELGHRIMSARSGIDVWFALRDSFACVDDRVRSDAAARFRSDVTVNARGVSRTMLERVPGMMDTMAARYRTLLALCSDPGAECPHDLGLIMKHPGSGALLADLSQLRTLMDEDQPALAEYSRVLPWGSMSILCSEMFFRLVYWYVLLTGRAYKVPHAWELQHVLWNLSSFGTDAERFLFFFDAFSRIFGGVDQARGFSRRGTAAERCFRTFDENLSLLGVRDAYLDFDRAFSLLVARRARPSRGRTVTQSVRAGTDGGSTRRSTVATRSVAADLGGGAITDLADFGVQQAWDSETDLHTVLNAVRGRVDPQRAYTYWCCLSHVERPPGTARARWRPRINLLSAEALAFKLPGLDNAKSFVTLRDNHLRSML</sequence>
<dbReference type="GeneID" id="80554613"/>
<name>A0A8U0LTU6_9VIRU</name>
<keyword evidence="3" id="KW-1185">Reference proteome</keyword>
<dbReference type="Proteomes" id="UP001158214">
    <property type="component" value="Genome"/>
</dbReference>
<accession>A0A8U0LTU6</accession>
<proteinExistence type="predicted"/>
<dbReference type="EMBL" id="OK481553">
    <property type="protein sequence ID" value="UPH33985.1"/>
    <property type="molecule type" value="Genomic_RNA"/>
</dbReference>
<organism evidence="2 3">
    <name type="scientific">Cordyceps chanhua alternavirus 1</name>
    <dbReference type="NCBI Taxonomy" id="2936613"/>
    <lineage>
        <taxon>Viruses</taxon>
        <taxon>Riboviria</taxon>
        <taxon>Orthornavirae</taxon>
        <taxon>Duplornaviricota</taxon>
        <taxon>Chrymotiviricetes</taxon>
        <taxon>Ghabrivirales</taxon>
        <taxon>Gammatotivirineae</taxon>
        <taxon>Alternaviridae</taxon>
        <taxon>Alternavirus</taxon>
        <taxon>Alternavirus cordycipitae</taxon>
    </lineage>
</organism>
<evidence type="ECO:0000313" key="3">
    <source>
        <dbReference type="Proteomes" id="UP001158214"/>
    </source>
</evidence>